<dbReference type="Pfam" id="PF12423">
    <property type="entry name" value="KIF1B"/>
    <property type="match status" value="1"/>
</dbReference>
<protein>
    <submittedName>
        <fullName evidence="5">Kinesin family member 13A</fullName>
    </submittedName>
</protein>
<dbReference type="InterPro" id="IPR022140">
    <property type="entry name" value="Kinesin-like_KIF1-typ"/>
</dbReference>
<dbReference type="GeneTree" id="ENSGT00940000157508"/>
<evidence type="ECO:0000259" key="4">
    <source>
        <dbReference type="Pfam" id="PF12473"/>
    </source>
</evidence>
<feature type="compositionally biased region" description="Basic and acidic residues" evidence="1">
    <location>
        <begin position="17"/>
        <end position="32"/>
    </location>
</feature>
<feature type="region of interest" description="Disordered" evidence="1">
    <location>
        <begin position="103"/>
        <end position="136"/>
    </location>
</feature>
<reference evidence="5" key="2">
    <citation type="submission" date="2025-09" db="UniProtKB">
        <authorList>
            <consortium name="Ensembl"/>
        </authorList>
    </citation>
    <scope>IDENTIFICATION</scope>
</reference>
<feature type="compositionally biased region" description="Polar residues" evidence="1">
    <location>
        <begin position="103"/>
        <end position="116"/>
    </location>
</feature>
<accession>A0A674CG97</accession>
<dbReference type="InterPro" id="IPR022164">
    <property type="entry name" value="Kinesin-like"/>
</dbReference>
<feature type="region of interest" description="Disordered" evidence="1">
    <location>
        <begin position="981"/>
        <end position="1009"/>
    </location>
</feature>
<gene>
    <name evidence="5" type="primary">KIF13A</name>
    <name evidence="5" type="synonym">LOC115187803</name>
</gene>
<feature type="compositionally biased region" description="Low complexity" evidence="1">
    <location>
        <begin position="1093"/>
        <end position="1106"/>
    </location>
</feature>
<evidence type="ECO:0000259" key="2">
    <source>
        <dbReference type="Pfam" id="PF01302"/>
    </source>
</evidence>
<dbReference type="Pfam" id="PF12473">
    <property type="entry name" value="DUF3694"/>
    <property type="match status" value="1"/>
</dbReference>
<feature type="compositionally biased region" description="Low complexity" evidence="1">
    <location>
        <begin position="1253"/>
        <end position="1271"/>
    </location>
</feature>
<evidence type="ECO:0000259" key="3">
    <source>
        <dbReference type="Pfam" id="PF12423"/>
    </source>
</evidence>
<dbReference type="InterPro" id="IPR000938">
    <property type="entry name" value="CAP-Gly_domain"/>
</dbReference>
<proteinExistence type="predicted"/>
<feature type="region of interest" description="Disordered" evidence="1">
    <location>
        <begin position="1132"/>
        <end position="1176"/>
    </location>
</feature>
<feature type="compositionally biased region" description="Pro residues" evidence="1">
    <location>
        <begin position="1080"/>
        <end position="1092"/>
    </location>
</feature>
<sequence>HFSGEEINLPGRKRRERVKELERERASPRESFVEVDVETASEASSEQDYSYEFAQTEVMMKTLGNNDPMQNVVQVLEKQYLEEKRTALEEQRMMYERELESLRQQLSPERTNQHQRSSSDRLTFPTHTPSHHSKIRPWTEERDELFRQSLSRLREQVVKANTLVREANFLAKEMNKLTDYQVTLQIPAANLSANRKRGAIVSEPAIQVRWKGKGTQVWTIDKLENKLVDMRDHYRDWKEGGRVRRDHVPRGDTSFYEAQENHNLIGVANVFLECLFHDIRLQYAVPIISQQGEVAGRLHVELVRVSGAVPERLEGGDDSSENSSESSIYDVMDSQGEMVHMARRLSCRVRIREATGLPVNLSNFVFCQYTFWEGAEPTVAPPMVSPDTPTTPRTPDAQFTVRFDHCKDYVIHVTEEFLEFIADGALAIEVWGHRCAGNGRSLWELDALLAKTRTLRDRWSEVSRRIELWVSIQELNEQGDYSDVEMQPGKDIGTGGVFQLRQGHSRRLQVCVKQVQDSGTLPLLVEAVLSVSIGCVSARSTKLQRPLDSYQEEDLNCVRDRWSEALIKRREYLDEQINKIINKQEKSEEDMEREARLVEQWVGLTEERNAVLVPAPGSGIPGAPAHWAPSAGMEAHIPVLFLDLNADNLTVNQQLTGPNAAGVNSILPKEHGSQFFYLPIIRHSDDEVSAVCSWDSSIHDSVHLNRVTSPNERIYVIVKSTVQLSHPASMELVVRKRISVNIYNKQSFTQSLKRRMSLKNTLYSCGVTYEILSNIPKASEEPEERETLALIAARGDGEESQGGQTYIEQYTRGLLEVENILSLERLRQAVTVKEALSVKGRNIRRSFSTPNVQHTSCSKTDLIGWEDVDWKVQYSLVPESPTFFNSSPFKALSPQTPKFLKSLLPVREESKTKRVLEARPLLGQEDSEEETDMALSLGLGSQDFHSFQSYIPEDFANFEVYNATLESQEVGVGVAGVRGELKGGRGGGGGGDREGAPRSPTASSCTSGYFSHSASDATLSDVPFGASDSSDQLSASAVAQDRHDPDRETHNLHPHESPSFHCTSTGRGCASPWGDTQTPACPPGFPSQPLPTPQTTTSPSSPVSVPNCSEQPPSPWPRRCVLSVSQEFTDFKGADDGMEDLGELGHFQPGDAAHISPVPAEEEKEGSGSRDQTSDKSLVVINTQQQRSSHLPQPHSHLHNGKQCVGSVAVPCPPPSIPPGQLAGGEPQVQEPIQGDLPPGSPCPSPSCPSPNPSSTEASGDSCSGDEGSGSPVAQLPDWMAPGEQVWVGKRSGTVHYVGGVEFAKGIWVGVQLDLAVGEWLFSYQMMFCVIMM</sequence>
<feature type="region of interest" description="Disordered" evidence="1">
    <location>
        <begin position="1"/>
        <end position="33"/>
    </location>
</feature>
<feature type="compositionally biased region" description="Polar residues" evidence="1">
    <location>
        <begin position="1000"/>
        <end position="1009"/>
    </location>
</feature>
<evidence type="ECO:0000313" key="5">
    <source>
        <dbReference type="Ensembl" id="ENSSTUP00000082216.1"/>
    </source>
</evidence>
<feature type="compositionally biased region" description="Basic and acidic residues" evidence="1">
    <location>
        <begin position="1040"/>
        <end position="1058"/>
    </location>
</feature>
<evidence type="ECO:0000313" key="6">
    <source>
        <dbReference type="Proteomes" id="UP000472277"/>
    </source>
</evidence>
<feature type="domain" description="Kinesin-like" evidence="4">
    <location>
        <begin position="687"/>
        <end position="745"/>
    </location>
</feature>
<name>A0A674CG97_SALTR</name>
<dbReference type="Pfam" id="PF01302">
    <property type="entry name" value="CAP_GLY"/>
    <property type="match status" value="1"/>
</dbReference>
<dbReference type="Gene3D" id="2.30.30.190">
    <property type="entry name" value="CAP Gly-rich-like domain"/>
    <property type="match status" value="1"/>
</dbReference>
<feature type="domain" description="Kinesin-like KIF1-type" evidence="3">
    <location>
        <begin position="223"/>
        <end position="267"/>
    </location>
</feature>
<feature type="compositionally biased region" description="Basic and acidic residues" evidence="1">
    <location>
        <begin position="1165"/>
        <end position="1174"/>
    </location>
</feature>
<keyword evidence="6" id="KW-1185">Reference proteome</keyword>
<feature type="region of interest" description="Disordered" evidence="1">
    <location>
        <begin position="1021"/>
        <end position="1115"/>
    </location>
</feature>
<feature type="compositionally biased region" description="Pro residues" evidence="1">
    <location>
        <begin position="1239"/>
        <end position="1252"/>
    </location>
</feature>
<feature type="domain" description="CAP-Gly" evidence="2">
    <location>
        <begin position="1283"/>
        <end position="1318"/>
    </location>
</feature>
<evidence type="ECO:0000256" key="1">
    <source>
        <dbReference type="SAM" id="MobiDB-lite"/>
    </source>
</evidence>
<dbReference type="InterPro" id="IPR036859">
    <property type="entry name" value="CAP-Gly_dom_sf"/>
</dbReference>
<dbReference type="Proteomes" id="UP000472277">
    <property type="component" value="Unassembled WGS sequence"/>
</dbReference>
<dbReference type="Ensembl" id="ENSSTUT00000087474.1">
    <property type="protein sequence ID" value="ENSSTUP00000082216.1"/>
    <property type="gene ID" value="ENSSTUG00000035951.1"/>
</dbReference>
<organism evidence="5 6">
    <name type="scientific">Salmo trutta</name>
    <name type="common">Brown trout</name>
    <dbReference type="NCBI Taxonomy" id="8032"/>
    <lineage>
        <taxon>Eukaryota</taxon>
        <taxon>Metazoa</taxon>
        <taxon>Chordata</taxon>
        <taxon>Craniata</taxon>
        <taxon>Vertebrata</taxon>
        <taxon>Euteleostomi</taxon>
        <taxon>Actinopterygii</taxon>
        <taxon>Neopterygii</taxon>
        <taxon>Teleostei</taxon>
        <taxon>Protacanthopterygii</taxon>
        <taxon>Salmoniformes</taxon>
        <taxon>Salmonidae</taxon>
        <taxon>Salmoninae</taxon>
        <taxon>Salmo</taxon>
    </lineage>
</organism>
<reference evidence="5" key="1">
    <citation type="submission" date="2025-08" db="UniProtKB">
        <authorList>
            <consortium name="Ensembl"/>
        </authorList>
    </citation>
    <scope>IDENTIFICATION</scope>
</reference>
<dbReference type="SUPFAM" id="SSF74924">
    <property type="entry name" value="Cap-Gly domain"/>
    <property type="match status" value="1"/>
</dbReference>
<dbReference type="InParanoid" id="A0A674CG97"/>
<feature type="compositionally biased region" description="Low complexity" evidence="1">
    <location>
        <begin position="1026"/>
        <end position="1039"/>
    </location>
</feature>
<feature type="region of interest" description="Disordered" evidence="1">
    <location>
        <begin position="1209"/>
        <end position="1277"/>
    </location>
</feature>